<protein>
    <recommendedName>
        <fullName evidence="3">Retrotransposon gag domain-containing protein</fullName>
    </recommendedName>
</protein>
<dbReference type="Proteomes" id="UP000579812">
    <property type="component" value="Unassembled WGS sequence"/>
</dbReference>
<organism evidence="1 2">
    <name type="scientific">Onychostoma macrolepis</name>
    <dbReference type="NCBI Taxonomy" id="369639"/>
    <lineage>
        <taxon>Eukaryota</taxon>
        <taxon>Metazoa</taxon>
        <taxon>Chordata</taxon>
        <taxon>Craniata</taxon>
        <taxon>Vertebrata</taxon>
        <taxon>Euteleostomi</taxon>
        <taxon>Actinopterygii</taxon>
        <taxon>Neopterygii</taxon>
        <taxon>Teleostei</taxon>
        <taxon>Ostariophysi</taxon>
        <taxon>Cypriniformes</taxon>
        <taxon>Cyprinidae</taxon>
        <taxon>Acrossocheilinae</taxon>
        <taxon>Onychostoma</taxon>
    </lineage>
</organism>
<name>A0A7J6BJR5_9TELE</name>
<dbReference type="EMBL" id="JAAMOB010000025">
    <property type="protein sequence ID" value="KAF4095124.1"/>
    <property type="molecule type" value="Genomic_DNA"/>
</dbReference>
<dbReference type="AlphaFoldDB" id="A0A7J6BJR5"/>
<proteinExistence type="predicted"/>
<accession>A0A7J6BJR5</accession>
<keyword evidence="2" id="KW-1185">Reference proteome</keyword>
<comment type="caution">
    <text evidence="1">The sequence shown here is derived from an EMBL/GenBank/DDBJ whole genome shotgun (WGS) entry which is preliminary data.</text>
</comment>
<gene>
    <name evidence="1" type="ORF">G5714_024202</name>
</gene>
<evidence type="ECO:0000313" key="2">
    <source>
        <dbReference type="Proteomes" id="UP000579812"/>
    </source>
</evidence>
<evidence type="ECO:0000313" key="1">
    <source>
        <dbReference type="EMBL" id="KAF4095124.1"/>
    </source>
</evidence>
<sequence length="216" mass="25038">MKDNMEHLPHPSDSGKRFAEAFELFCREFSPTGDEIKRLLVMKMGTTHWSKLSSQLARLEVWRVEADWDNASNQVYKEAVEQVCDAIKRAFLLHVDTSKIQQCHQAPEETMEDYYERLHETFNRYSGLTEPATRGDEASTWDSHITNSFLNGLRPELCAAERMMEGQTKKKEKVLYRDDRQEDKNGHSYVKLDGDIVKRSCDKAAFKYYSVCIASP</sequence>
<evidence type="ECO:0008006" key="3">
    <source>
        <dbReference type="Google" id="ProtNLM"/>
    </source>
</evidence>
<reference evidence="1 2" key="1">
    <citation type="submission" date="2020-04" db="EMBL/GenBank/DDBJ databases">
        <title>Chromosome-level genome assembly of a cyprinid fish Onychostoma macrolepis by integration of Nanopore Sequencing, Bionano and Hi-C technology.</title>
        <authorList>
            <person name="Wang D."/>
        </authorList>
    </citation>
    <scope>NUCLEOTIDE SEQUENCE [LARGE SCALE GENOMIC DNA]</scope>
    <source>
        <strain evidence="1">SWU-2019</strain>
        <tissue evidence="1">Muscle</tissue>
    </source>
</reference>